<dbReference type="Pfam" id="PF11575">
    <property type="entry name" value="FhuF_C"/>
    <property type="match status" value="1"/>
</dbReference>
<organism evidence="2 3">
    <name type="scientific">Serinicoccus chungangensis</name>
    <dbReference type="NCBI Taxonomy" id="767452"/>
    <lineage>
        <taxon>Bacteria</taxon>
        <taxon>Bacillati</taxon>
        <taxon>Actinomycetota</taxon>
        <taxon>Actinomycetes</taxon>
        <taxon>Micrococcales</taxon>
        <taxon>Ornithinimicrobiaceae</taxon>
        <taxon>Serinicoccus</taxon>
    </lineage>
</organism>
<dbReference type="Proteomes" id="UP000054837">
    <property type="component" value="Unassembled WGS sequence"/>
</dbReference>
<comment type="caution">
    <text evidence="2">The sequence shown here is derived from an EMBL/GenBank/DDBJ whole genome shotgun (WGS) entry which is preliminary data.</text>
</comment>
<dbReference type="STRING" id="767452.AVL62_02440"/>
<evidence type="ECO:0000259" key="1">
    <source>
        <dbReference type="Pfam" id="PF11575"/>
    </source>
</evidence>
<dbReference type="GO" id="GO:0051537">
    <property type="term" value="F:2 iron, 2 sulfur cluster binding"/>
    <property type="evidence" value="ECO:0007669"/>
    <property type="project" value="InterPro"/>
</dbReference>
<name>A0A0W8I601_9MICO</name>
<gene>
    <name evidence="2" type="ORF">AVL62_02440</name>
</gene>
<evidence type="ECO:0000313" key="3">
    <source>
        <dbReference type="Proteomes" id="UP000054837"/>
    </source>
</evidence>
<evidence type="ECO:0000313" key="2">
    <source>
        <dbReference type="EMBL" id="KUG53655.1"/>
    </source>
</evidence>
<dbReference type="AlphaFoldDB" id="A0A0W8I601"/>
<dbReference type="EMBL" id="LQBL01000028">
    <property type="protein sequence ID" value="KUG53655.1"/>
    <property type="molecule type" value="Genomic_DNA"/>
</dbReference>
<reference evidence="2 3" key="1">
    <citation type="submission" date="2015-12" db="EMBL/GenBank/DDBJ databases">
        <title>Serinicoccus chungangenesis strain CD08_5 genome sequencing and assembly.</title>
        <authorList>
            <person name="Chander A.M."/>
            <person name="Kaur G."/>
            <person name="Nair G.R."/>
            <person name="Dhawan D.K."/>
            <person name="Kochhar R.K."/>
            <person name="Mayilraj S."/>
            <person name="Bhadada S.K."/>
        </authorList>
    </citation>
    <scope>NUCLEOTIDE SEQUENCE [LARGE SCALE GENOMIC DNA]</scope>
    <source>
        <strain evidence="2 3">CD08_5</strain>
    </source>
</reference>
<dbReference type="OrthoDB" id="3290158at2"/>
<dbReference type="InterPro" id="IPR024726">
    <property type="entry name" value="FhuF_C"/>
</dbReference>
<feature type="domain" description="Ferric siderophore reductase C-terminal" evidence="1">
    <location>
        <begin position="223"/>
        <end position="243"/>
    </location>
</feature>
<proteinExistence type="predicted"/>
<accession>A0A0W8I601</accession>
<dbReference type="RefSeq" id="WP_058891664.1">
    <property type="nucleotide sequence ID" value="NZ_LQBL01000028.1"/>
</dbReference>
<protein>
    <recommendedName>
        <fullName evidence="1">Ferric siderophore reductase C-terminal domain-containing protein</fullName>
    </recommendedName>
</protein>
<keyword evidence="3" id="KW-1185">Reference proteome</keyword>
<sequence length="255" mass="25675">MQADLAGLGGFFVLADATGTDAVPFDELLGDAPLAGRLDQVREALAASTGQDPADVDGKVAMSALQVGVASRLWSVGLATAVLHGTVPDLRSRHLLGSPGHRGDVPLALADGTPWRAVTGPHEAAAELARTVVDGSLADLDAACSRVGRVPPRVLLSNAASSLVGAARVLATARPGAAATAWEVVRLVLAAPGLAPGGAARSRSGLPSGVGGAMERADEAFLRAGCCLFDRIPGHGLCPDCVRAPTHAHLVTPGH</sequence>